<dbReference type="OrthoDB" id="680798at2"/>
<evidence type="ECO:0000313" key="4">
    <source>
        <dbReference type="Proteomes" id="UP000321533"/>
    </source>
</evidence>
<evidence type="ECO:0000256" key="2">
    <source>
        <dbReference type="SAM" id="Phobius"/>
    </source>
</evidence>
<sequence length="90" mass="9882">MTEMLNILTPSTSNIFFMTAVAGIGGFAVGFLIKSAAIARNKKRVISLEDEMLANHSRILDLEKQLAELREEKAKFSNASTVPKVELKVS</sequence>
<dbReference type="Proteomes" id="UP000321533">
    <property type="component" value="Chromosome"/>
</dbReference>
<dbReference type="KEGG" id="pgin:FRZ67_12600"/>
<organism evidence="3 4">
    <name type="scientific">Panacibacter ginsenosidivorans</name>
    <dbReference type="NCBI Taxonomy" id="1813871"/>
    <lineage>
        <taxon>Bacteria</taxon>
        <taxon>Pseudomonadati</taxon>
        <taxon>Bacteroidota</taxon>
        <taxon>Chitinophagia</taxon>
        <taxon>Chitinophagales</taxon>
        <taxon>Chitinophagaceae</taxon>
        <taxon>Panacibacter</taxon>
    </lineage>
</organism>
<keyword evidence="2" id="KW-1133">Transmembrane helix</keyword>
<keyword evidence="4" id="KW-1185">Reference proteome</keyword>
<name>A0A5B8V9A4_9BACT</name>
<feature type="transmembrane region" description="Helical" evidence="2">
    <location>
        <begin position="15"/>
        <end position="33"/>
    </location>
</feature>
<dbReference type="RefSeq" id="WP_147189907.1">
    <property type="nucleotide sequence ID" value="NZ_CP042435.1"/>
</dbReference>
<keyword evidence="2" id="KW-0472">Membrane</keyword>
<accession>A0A5B8V9A4</accession>
<gene>
    <name evidence="3" type="ORF">FRZ67_12600</name>
</gene>
<dbReference type="AlphaFoldDB" id="A0A5B8V9A4"/>
<keyword evidence="2" id="KW-0812">Transmembrane</keyword>
<evidence type="ECO:0000313" key="3">
    <source>
        <dbReference type="EMBL" id="QEC68100.1"/>
    </source>
</evidence>
<protein>
    <recommendedName>
        <fullName evidence="5">LapA family protein</fullName>
    </recommendedName>
</protein>
<dbReference type="EMBL" id="CP042435">
    <property type="protein sequence ID" value="QEC68100.1"/>
    <property type="molecule type" value="Genomic_DNA"/>
</dbReference>
<feature type="coiled-coil region" evidence="1">
    <location>
        <begin position="52"/>
        <end position="79"/>
    </location>
</feature>
<evidence type="ECO:0000256" key="1">
    <source>
        <dbReference type="SAM" id="Coils"/>
    </source>
</evidence>
<proteinExistence type="predicted"/>
<keyword evidence="1" id="KW-0175">Coiled coil</keyword>
<evidence type="ECO:0008006" key="5">
    <source>
        <dbReference type="Google" id="ProtNLM"/>
    </source>
</evidence>
<reference evidence="3 4" key="1">
    <citation type="journal article" date="2016" name="Int. J. Syst. Evol. Microbiol.">
        <title>Panacibacter ginsenosidivorans gen. nov., sp. nov., with ginsenoside converting activity isolated from soil of a ginseng field.</title>
        <authorList>
            <person name="Siddiqi M.Z."/>
            <person name="Muhammad Shafi S."/>
            <person name="Choi K.D."/>
            <person name="Im W.T."/>
        </authorList>
    </citation>
    <scope>NUCLEOTIDE SEQUENCE [LARGE SCALE GENOMIC DNA]</scope>
    <source>
        <strain evidence="3 4">Gsoil1550</strain>
    </source>
</reference>